<dbReference type="EMBL" id="JASFZW010000002">
    <property type="protein sequence ID" value="KAK2079621.1"/>
    <property type="molecule type" value="Genomic_DNA"/>
</dbReference>
<sequence length="280" mass="31516">MDALSSDLMQSGQPRPSVVRETGLTFGERVLVDFVVGDAIRRGLRDLSQSTQAELQRMSNTELGSTYLQEKRILQDLVDACDQQQAAQHDVEKAEKDIMAYLEELMQGLYELQVFRPGHFDRKNMEEYGDSFVPVPSMSQWRSIATRMSLGPRQVAQLKVLASELFPALQRLMLQRRDALLRAQRMPLPVPAKALGLEGSRESVEFLKTVGNLEATLKYEQGLYRGLCQVFLMQILQPSQMAKAMLESRWLITDVIMLMDAMLEVYGVNEHTTAGGCLGA</sequence>
<name>A0AAD9MNU8_PROWI</name>
<protein>
    <submittedName>
        <fullName evidence="1">Uncharacterized protein</fullName>
    </submittedName>
</protein>
<reference evidence="1" key="1">
    <citation type="submission" date="2021-01" db="EMBL/GenBank/DDBJ databases">
        <authorList>
            <person name="Eckstrom K.M.E."/>
        </authorList>
    </citation>
    <scope>NUCLEOTIDE SEQUENCE</scope>
    <source>
        <strain evidence="1">UVCC 0001</strain>
    </source>
</reference>
<dbReference type="AlphaFoldDB" id="A0AAD9MNU8"/>
<accession>A0AAD9MNU8</accession>
<organism evidence="1 2">
    <name type="scientific">Prototheca wickerhamii</name>
    <dbReference type="NCBI Taxonomy" id="3111"/>
    <lineage>
        <taxon>Eukaryota</taxon>
        <taxon>Viridiplantae</taxon>
        <taxon>Chlorophyta</taxon>
        <taxon>core chlorophytes</taxon>
        <taxon>Trebouxiophyceae</taxon>
        <taxon>Chlorellales</taxon>
        <taxon>Chlorellaceae</taxon>
        <taxon>Prototheca</taxon>
    </lineage>
</organism>
<keyword evidence="2" id="KW-1185">Reference proteome</keyword>
<evidence type="ECO:0000313" key="2">
    <source>
        <dbReference type="Proteomes" id="UP001255856"/>
    </source>
</evidence>
<evidence type="ECO:0000313" key="1">
    <source>
        <dbReference type="EMBL" id="KAK2079621.1"/>
    </source>
</evidence>
<comment type="caution">
    <text evidence="1">The sequence shown here is derived from an EMBL/GenBank/DDBJ whole genome shotgun (WGS) entry which is preliminary data.</text>
</comment>
<proteinExistence type="predicted"/>
<dbReference type="Proteomes" id="UP001255856">
    <property type="component" value="Unassembled WGS sequence"/>
</dbReference>
<gene>
    <name evidence="1" type="ORF">QBZ16_002016</name>
</gene>